<comment type="caution">
    <text evidence="2">The sequence shown here is derived from an EMBL/GenBank/DDBJ whole genome shotgun (WGS) entry which is preliminary data.</text>
</comment>
<dbReference type="Gene3D" id="3.10.450.50">
    <property type="match status" value="1"/>
</dbReference>
<proteinExistence type="predicted"/>
<gene>
    <name evidence="2" type="ORF">CYJ73_12530</name>
</gene>
<evidence type="ECO:0000313" key="3">
    <source>
        <dbReference type="Proteomes" id="UP000234662"/>
    </source>
</evidence>
<dbReference type="Proteomes" id="UP000234662">
    <property type="component" value="Unassembled WGS sequence"/>
</dbReference>
<reference evidence="2 3" key="1">
    <citation type="submission" date="2017-12" db="EMBL/GenBank/DDBJ databases">
        <title>Phylogenetic diversity of female urinary microbiome.</title>
        <authorList>
            <person name="Thomas-White K."/>
            <person name="Wolfe A.J."/>
        </authorList>
    </citation>
    <scope>NUCLEOTIDE SEQUENCE [LARGE SCALE GENOMIC DNA]</scope>
    <source>
        <strain evidence="2 3">UMB0777</strain>
    </source>
</reference>
<protein>
    <submittedName>
        <fullName evidence="2">Polyketide cyclase</fullName>
    </submittedName>
</protein>
<dbReference type="Pfam" id="PF12680">
    <property type="entry name" value="SnoaL_2"/>
    <property type="match status" value="1"/>
</dbReference>
<sequence length="106" mass="11538">MIDQPASVRRLLDAVNDGDTEAFLESFPAGGRVDDWGRIFDGHNAIRRWSDAELIGKKATLTPTAALRNGEVVTVIATVGGQGYNGPSTFTFTLRGDRVTQMTIRE</sequence>
<accession>A0A2I1R7K1</accession>
<feature type="domain" description="SnoaL-like" evidence="1">
    <location>
        <begin position="8"/>
        <end position="101"/>
    </location>
</feature>
<evidence type="ECO:0000259" key="1">
    <source>
        <dbReference type="Pfam" id="PF12680"/>
    </source>
</evidence>
<dbReference type="EMBL" id="PKJC01000008">
    <property type="protein sequence ID" value="PKZ65134.1"/>
    <property type="molecule type" value="Genomic_DNA"/>
</dbReference>
<organism evidence="2 3">
    <name type="scientific">Gordonia terrae</name>
    <dbReference type="NCBI Taxonomy" id="2055"/>
    <lineage>
        <taxon>Bacteria</taxon>
        <taxon>Bacillati</taxon>
        <taxon>Actinomycetota</taxon>
        <taxon>Actinomycetes</taxon>
        <taxon>Mycobacteriales</taxon>
        <taxon>Gordoniaceae</taxon>
        <taxon>Gordonia</taxon>
    </lineage>
</organism>
<evidence type="ECO:0000313" key="2">
    <source>
        <dbReference type="EMBL" id="PKZ65134.1"/>
    </source>
</evidence>
<dbReference type="AlphaFoldDB" id="A0A2I1R7K1"/>
<dbReference type="SUPFAM" id="SSF54427">
    <property type="entry name" value="NTF2-like"/>
    <property type="match status" value="1"/>
</dbReference>
<dbReference type="InterPro" id="IPR037401">
    <property type="entry name" value="SnoaL-like"/>
</dbReference>
<dbReference type="InterPro" id="IPR032710">
    <property type="entry name" value="NTF2-like_dom_sf"/>
</dbReference>
<dbReference type="RefSeq" id="WP_101820425.1">
    <property type="nucleotide sequence ID" value="NZ_PKJC01000008.1"/>
</dbReference>
<name>A0A2I1R7K1_9ACTN</name>